<dbReference type="RefSeq" id="WP_200084733.1">
    <property type="nucleotide sequence ID" value="NZ_CP054706.1"/>
</dbReference>
<accession>A0A7T6ZBJ3</accession>
<dbReference type="PANTHER" id="PTHR42889">
    <property type="entry name" value="BLR3681 PROTEIN"/>
    <property type="match status" value="1"/>
</dbReference>
<keyword evidence="3" id="KW-0378">Hydrolase</keyword>
<dbReference type="SUPFAM" id="SSF117916">
    <property type="entry name" value="Fe-S cluster assembly (FSCA) domain-like"/>
    <property type="match status" value="1"/>
</dbReference>
<name>A0A7T6ZBJ3_9BACI</name>
<dbReference type="Pfam" id="PF04909">
    <property type="entry name" value="Amidohydro_2"/>
    <property type="match status" value="1"/>
</dbReference>
<organism evidence="3 4">
    <name type="scientific">Salicibibacter cibi</name>
    <dbReference type="NCBI Taxonomy" id="2743001"/>
    <lineage>
        <taxon>Bacteria</taxon>
        <taxon>Bacillati</taxon>
        <taxon>Bacillota</taxon>
        <taxon>Bacilli</taxon>
        <taxon>Bacillales</taxon>
        <taxon>Bacillaceae</taxon>
        <taxon>Salicibibacter</taxon>
    </lineage>
</organism>
<dbReference type="Gene3D" id="3.30.300.130">
    <property type="entry name" value="Fe-S cluster assembly (FSCA)"/>
    <property type="match status" value="1"/>
</dbReference>
<keyword evidence="4" id="KW-1185">Reference proteome</keyword>
<evidence type="ECO:0000259" key="1">
    <source>
        <dbReference type="Pfam" id="PF01883"/>
    </source>
</evidence>
<dbReference type="InterPro" id="IPR006680">
    <property type="entry name" value="Amidohydro-rel"/>
</dbReference>
<dbReference type="SUPFAM" id="SSF51556">
    <property type="entry name" value="Metallo-dependent hydrolases"/>
    <property type="match status" value="1"/>
</dbReference>
<dbReference type="CDD" id="cd01292">
    <property type="entry name" value="metallo-dependent_hydrolases"/>
    <property type="match status" value="1"/>
</dbReference>
<dbReference type="GO" id="GO:0016787">
    <property type="term" value="F:hydrolase activity"/>
    <property type="evidence" value="ECO:0007669"/>
    <property type="project" value="UniProtKB-KW"/>
</dbReference>
<sequence length="570" mass="66983">MFRTKSGHELFIIDAHIHNWNASRENQLNDYGKQFIDCFYNYQRNLSPPEYIWDYDDFLKPDHNRLIDDVFNRGYADMAIFQPVPLTDFYREPFGSVENDLELSQRYPGRFICNSSFDPRNKEEGLKVLEDEAKRFQLQGIKLYTAEWRGDSKGYKLTDYWSKKYLEKCEELGIRNIHIHKGPTITPLNKDAFDVGDVDDVASTFQNLNIIVEHVGLPRLEDFCWIATQEKNVYGGLAVAMPFVYARPRYFAQIISELLFWLDEDKIIFSSDYPIWEPGWIIEKFVDFELPEDIREETGAVFDINVKRKILGENIARLYNIDIPKQKEILKSSPTDGIRGGLLFKTKQVYDSLELVMDPELDRSLLEMDFIENVVINEGSVHVIFRLPTYWCSPNFAYIMGEDIRDEILRLKWVKHVQVTLLDHSESEKVNRGVTEGYSFEEMFPDKTDGSGLDELRSIFKRKAFYARQERLLQYLIRKGQSKDFILALTINEDLLESISDRKLEYLVLNYLDIRKDFNLSNSLLITDHTGKPIEKDDFDQHLLHARRSRLTMDFNGHYCQGLLKTRYVN</sequence>
<dbReference type="AlphaFoldDB" id="A0A7T6ZBJ3"/>
<proteinExistence type="predicted"/>
<dbReference type="PANTHER" id="PTHR42889:SF1">
    <property type="entry name" value="BLR3681 PROTEIN"/>
    <property type="match status" value="1"/>
</dbReference>
<feature type="domain" description="MIP18 family-like" evidence="1">
    <location>
        <begin position="347"/>
        <end position="419"/>
    </location>
</feature>
<dbReference type="KEGG" id="scib:HUG20_10970"/>
<protein>
    <submittedName>
        <fullName evidence="3">Amidohydrolase family protein</fullName>
    </submittedName>
</protein>
<gene>
    <name evidence="3" type="ORF">HUG20_10970</name>
</gene>
<dbReference type="Pfam" id="PF01883">
    <property type="entry name" value="FeS_assembly_P"/>
    <property type="match status" value="1"/>
</dbReference>
<dbReference type="EMBL" id="CP054706">
    <property type="protein sequence ID" value="QQK80362.1"/>
    <property type="molecule type" value="Genomic_DNA"/>
</dbReference>
<evidence type="ECO:0000313" key="4">
    <source>
        <dbReference type="Proteomes" id="UP000595349"/>
    </source>
</evidence>
<evidence type="ECO:0000313" key="3">
    <source>
        <dbReference type="EMBL" id="QQK80362.1"/>
    </source>
</evidence>
<dbReference type="Gene3D" id="3.20.20.140">
    <property type="entry name" value="Metal-dependent hydrolases"/>
    <property type="match status" value="1"/>
</dbReference>
<dbReference type="InterPro" id="IPR032466">
    <property type="entry name" value="Metal_Hydrolase"/>
</dbReference>
<dbReference type="InterPro" id="IPR034904">
    <property type="entry name" value="FSCA_dom_sf"/>
</dbReference>
<dbReference type="Proteomes" id="UP000595349">
    <property type="component" value="Chromosome"/>
</dbReference>
<evidence type="ECO:0000259" key="2">
    <source>
        <dbReference type="Pfam" id="PF04909"/>
    </source>
</evidence>
<reference evidence="3 4" key="1">
    <citation type="submission" date="2020-06" db="EMBL/GenBank/DDBJ databases">
        <title>Genomic analysis of Salicibibacter sp. NKC21-4.</title>
        <authorList>
            <person name="Oh Y.J."/>
        </authorList>
    </citation>
    <scope>NUCLEOTIDE SEQUENCE [LARGE SCALE GENOMIC DNA]</scope>
    <source>
        <strain evidence="3 4">NKC21-4</strain>
    </source>
</reference>
<dbReference type="InterPro" id="IPR002744">
    <property type="entry name" value="MIP18-like"/>
</dbReference>
<feature type="domain" description="Amidohydrolase-related" evidence="2">
    <location>
        <begin position="13"/>
        <end position="321"/>
    </location>
</feature>